<dbReference type="STRING" id="658196.A0A397SM77"/>
<keyword evidence="8" id="KW-1185">Reference proteome</keyword>
<dbReference type="GO" id="GO:0050660">
    <property type="term" value="F:flavin adenine dinucleotide binding"/>
    <property type="evidence" value="ECO:0007669"/>
    <property type="project" value="InterPro"/>
</dbReference>
<evidence type="ECO:0000256" key="5">
    <source>
        <dbReference type="ARBA" id="ARBA00023002"/>
    </source>
</evidence>
<evidence type="ECO:0000313" key="8">
    <source>
        <dbReference type="Proteomes" id="UP000265703"/>
    </source>
</evidence>
<comment type="similarity">
    <text evidence="2">Belongs to the oxygen-dependent FAD-linked oxidoreductase family.</text>
</comment>
<dbReference type="InterPro" id="IPR016169">
    <property type="entry name" value="FAD-bd_PCMH_sub2"/>
</dbReference>
<comment type="caution">
    <text evidence="7">The sequence shown here is derived from an EMBL/GenBank/DDBJ whole genome shotgun (WGS) entry which is preliminary data.</text>
</comment>
<dbReference type="AlphaFoldDB" id="A0A397SM77"/>
<dbReference type="Proteomes" id="UP000265703">
    <property type="component" value="Unassembled WGS sequence"/>
</dbReference>
<dbReference type="InterPro" id="IPR036318">
    <property type="entry name" value="FAD-bd_PCMH-like_sf"/>
</dbReference>
<dbReference type="InterPro" id="IPR050416">
    <property type="entry name" value="FAD-linked_Oxidoreductase"/>
</dbReference>
<feature type="region of interest" description="Disordered" evidence="6">
    <location>
        <begin position="9"/>
        <end position="30"/>
    </location>
</feature>
<keyword evidence="4" id="KW-0274">FAD</keyword>
<evidence type="ECO:0000256" key="4">
    <source>
        <dbReference type="ARBA" id="ARBA00022827"/>
    </source>
</evidence>
<evidence type="ECO:0000256" key="2">
    <source>
        <dbReference type="ARBA" id="ARBA00005466"/>
    </source>
</evidence>
<sequence length="203" mass="22774">MPQRIAAVISNKDNNDNNNNNNNKNSKNEGEQGYDEAIIRWSSYAIKKAGMVVQREVNQETHKYGLACVSACIDNVDVGGYMLEKYGLSINNLVAATIVLADGSVKQLSATSNPDLFWAIRGCGFNFGVIYEFLGDLLLISGKNFALSTLQFDFRSNEGIEMKKLCLSVRWLDDKYDKEAFKWLKPNERNVFGGYDKRLCNAC</sequence>
<dbReference type="EMBL" id="QKYT01000315">
    <property type="protein sequence ID" value="RIA87310.1"/>
    <property type="molecule type" value="Genomic_DNA"/>
</dbReference>
<evidence type="ECO:0000313" key="7">
    <source>
        <dbReference type="EMBL" id="RIA87310.1"/>
    </source>
</evidence>
<evidence type="ECO:0008006" key="9">
    <source>
        <dbReference type="Google" id="ProtNLM"/>
    </source>
</evidence>
<evidence type="ECO:0000256" key="6">
    <source>
        <dbReference type="SAM" id="MobiDB-lite"/>
    </source>
</evidence>
<dbReference type="PANTHER" id="PTHR42973">
    <property type="entry name" value="BINDING OXIDOREDUCTASE, PUTATIVE (AFU_ORTHOLOGUE AFUA_1G17690)-RELATED"/>
    <property type="match status" value="1"/>
</dbReference>
<protein>
    <recommendedName>
        <fullName evidence="9">FAD-binding PCMH-type domain-containing protein</fullName>
    </recommendedName>
</protein>
<reference evidence="7 8" key="1">
    <citation type="submission" date="2018-06" db="EMBL/GenBank/DDBJ databases">
        <title>Comparative genomics reveals the genomic features of Rhizophagus irregularis, R. cerebriforme, R. diaphanum and Gigaspora rosea, and their symbiotic lifestyle signature.</title>
        <authorList>
            <person name="Morin E."/>
            <person name="San Clemente H."/>
            <person name="Chen E.C.H."/>
            <person name="De La Providencia I."/>
            <person name="Hainaut M."/>
            <person name="Kuo A."/>
            <person name="Kohler A."/>
            <person name="Murat C."/>
            <person name="Tang N."/>
            <person name="Roy S."/>
            <person name="Loubradou J."/>
            <person name="Henrissat B."/>
            <person name="Grigoriev I.V."/>
            <person name="Corradi N."/>
            <person name="Roux C."/>
            <person name="Martin F.M."/>
        </authorList>
    </citation>
    <scope>NUCLEOTIDE SEQUENCE [LARGE SCALE GENOMIC DNA]</scope>
    <source>
        <strain evidence="7 8">DAOM 227022</strain>
    </source>
</reference>
<evidence type="ECO:0000256" key="1">
    <source>
        <dbReference type="ARBA" id="ARBA00001974"/>
    </source>
</evidence>
<dbReference type="PANTHER" id="PTHR42973:SF39">
    <property type="entry name" value="FAD-BINDING PCMH-TYPE DOMAIN-CONTAINING PROTEIN"/>
    <property type="match status" value="1"/>
</dbReference>
<dbReference type="GO" id="GO:0016491">
    <property type="term" value="F:oxidoreductase activity"/>
    <property type="evidence" value="ECO:0007669"/>
    <property type="project" value="UniProtKB-KW"/>
</dbReference>
<proteinExistence type="inferred from homology"/>
<dbReference type="Gene3D" id="3.30.465.10">
    <property type="match status" value="1"/>
</dbReference>
<accession>A0A397SM77</accession>
<gene>
    <name evidence="7" type="ORF">C1645_878136</name>
</gene>
<name>A0A397SM77_9GLOM</name>
<dbReference type="OrthoDB" id="415825at2759"/>
<dbReference type="SUPFAM" id="SSF56176">
    <property type="entry name" value="FAD-binding/transporter-associated domain-like"/>
    <property type="match status" value="1"/>
</dbReference>
<evidence type="ECO:0000256" key="3">
    <source>
        <dbReference type="ARBA" id="ARBA00022630"/>
    </source>
</evidence>
<feature type="compositionally biased region" description="Low complexity" evidence="6">
    <location>
        <begin position="10"/>
        <end position="25"/>
    </location>
</feature>
<comment type="cofactor">
    <cofactor evidence="1">
        <name>FAD</name>
        <dbReference type="ChEBI" id="CHEBI:57692"/>
    </cofactor>
</comment>
<keyword evidence="3" id="KW-0285">Flavoprotein</keyword>
<organism evidence="7 8">
    <name type="scientific">Glomus cerebriforme</name>
    <dbReference type="NCBI Taxonomy" id="658196"/>
    <lineage>
        <taxon>Eukaryota</taxon>
        <taxon>Fungi</taxon>
        <taxon>Fungi incertae sedis</taxon>
        <taxon>Mucoromycota</taxon>
        <taxon>Glomeromycotina</taxon>
        <taxon>Glomeromycetes</taxon>
        <taxon>Glomerales</taxon>
        <taxon>Glomeraceae</taxon>
        <taxon>Glomus</taxon>
    </lineage>
</organism>
<keyword evidence="5" id="KW-0560">Oxidoreductase</keyword>